<organism evidence="1 2">
    <name type="scientific">Desulforamulus profundi</name>
    <dbReference type="NCBI Taxonomy" id="1383067"/>
    <lineage>
        <taxon>Bacteria</taxon>
        <taxon>Bacillati</taxon>
        <taxon>Bacillota</taxon>
        <taxon>Clostridia</taxon>
        <taxon>Eubacteriales</taxon>
        <taxon>Peptococcaceae</taxon>
        <taxon>Desulforamulus</taxon>
    </lineage>
</organism>
<gene>
    <name evidence="1" type="ORF">P378_16775</name>
</gene>
<dbReference type="EMBL" id="AWQQ01000095">
    <property type="protein sequence ID" value="PHJ37348.1"/>
    <property type="molecule type" value="Genomic_DNA"/>
</dbReference>
<comment type="caution">
    <text evidence="1">The sequence shown here is derived from an EMBL/GenBank/DDBJ whole genome shotgun (WGS) entry which is preliminary data.</text>
</comment>
<dbReference type="AlphaFoldDB" id="A0A2C6MBD2"/>
<accession>A0A2C6MBD2</accession>
<dbReference type="Proteomes" id="UP000222564">
    <property type="component" value="Unassembled WGS sequence"/>
</dbReference>
<proteinExistence type="predicted"/>
<reference evidence="1 2" key="1">
    <citation type="submission" date="2013-09" db="EMBL/GenBank/DDBJ databases">
        <title>Biodegradation of hydrocarbons in the deep terrestrial subsurface : characterization of a microbial consortium composed of two Desulfotomaculum species originating from a deep geological formation.</title>
        <authorList>
            <person name="Aullo T."/>
            <person name="Berlendis S."/>
            <person name="Lascourreges J.-F."/>
            <person name="Dessort D."/>
            <person name="Saint-Laurent S."/>
            <person name="Schraauwers B."/>
            <person name="Mas J."/>
            <person name="Magot M."/>
            <person name="Ranchou-Peyruse A."/>
        </authorList>
    </citation>
    <scope>NUCLEOTIDE SEQUENCE [LARGE SCALE GENOMIC DNA]</scope>
    <source>
        <strain evidence="1 2">Bs107</strain>
    </source>
</reference>
<sequence length="36" mass="4313">MTTMELEFYKKKFKENIEVLVKKDCCMTLALHKTFA</sequence>
<keyword evidence="2" id="KW-1185">Reference proteome</keyword>
<evidence type="ECO:0000313" key="2">
    <source>
        <dbReference type="Proteomes" id="UP000222564"/>
    </source>
</evidence>
<protein>
    <submittedName>
        <fullName evidence="1">Uncharacterized protein</fullName>
    </submittedName>
</protein>
<evidence type="ECO:0000313" key="1">
    <source>
        <dbReference type="EMBL" id="PHJ37348.1"/>
    </source>
</evidence>
<name>A0A2C6MBD2_9FIRM</name>